<dbReference type="Pfam" id="PF13416">
    <property type="entry name" value="SBP_bac_8"/>
    <property type="match status" value="1"/>
</dbReference>
<organism evidence="3 4">
    <name type="scientific">Elioraea tepida</name>
    <dbReference type="NCBI Taxonomy" id="2843330"/>
    <lineage>
        <taxon>Bacteria</taxon>
        <taxon>Pseudomonadati</taxon>
        <taxon>Pseudomonadota</taxon>
        <taxon>Alphaproteobacteria</taxon>
        <taxon>Acetobacterales</taxon>
        <taxon>Elioraeaceae</taxon>
        <taxon>Elioraea</taxon>
    </lineage>
</organism>
<feature type="signal peptide" evidence="2">
    <location>
        <begin position="1"/>
        <end position="22"/>
    </location>
</feature>
<evidence type="ECO:0000256" key="2">
    <source>
        <dbReference type="SAM" id="SignalP"/>
    </source>
</evidence>
<evidence type="ECO:0000313" key="3">
    <source>
        <dbReference type="EMBL" id="QXM23373.1"/>
    </source>
</evidence>
<evidence type="ECO:0000313" key="4">
    <source>
        <dbReference type="Proteomes" id="UP000694001"/>
    </source>
</evidence>
<dbReference type="PANTHER" id="PTHR30222:SF2">
    <property type="entry name" value="ABC TRANSPORTER SUBSTRATE-BINDING PROTEIN"/>
    <property type="match status" value="1"/>
</dbReference>
<dbReference type="RefSeq" id="WP_218284233.1">
    <property type="nucleotide sequence ID" value="NZ_CP076448.1"/>
</dbReference>
<reference evidence="3" key="1">
    <citation type="submission" date="2021-06" db="EMBL/GenBank/DDBJ databases">
        <title>Elioraea tepida, sp. nov., a moderately thermophilic aerobic anoxygenic phototrophic bacterium isolated from an alkaline siliceous hot spring mat community in Yellowstone National Park, WY, USA.</title>
        <authorList>
            <person name="Saini M.K."/>
            <person name="Yoshida S."/>
            <person name="Sebastian A."/>
            <person name="Hirose S."/>
            <person name="Hara E."/>
            <person name="Tamaki H."/>
            <person name="Soulier N.T."/>
            <person name="Albert I."/>
            <person name="Hanada S."/>
            <person name="Bryant D.A."/>
            <person name="Tank M."/>
        </authorList>
    </citation>
    <scope>NUCLEOTIDE SEQUENCE</scope>
    <source>
        <strain evidence="3">MS-P2</strain>
    </source>
</reference>
<dbReference type="EMBL" id="CP076448">
    <property type="protein sequence ID" value="QXM23373.1"/>
    <property type="molecule type" value="Genomic_DNA"/>
</dbReference>
<dbReference type="Proteomes" id="UP000694001">
    <property type="component" value="Chromosome"/>
</dbReference>
<accession>A0A975U0Z9</accession>
<dbReference type="PANTHER" id="PTHR30222">
    <property type="entry name" value="SPERMIDINE/PUTRESCINE-BINDING PERIPLASMIC PROTEIN"/>
    <property type="match status" value="1"/>
</dbReference>
<sequence>MRRSFLATAAATLLFAAAPASARDLTIVSWGGAYQDAQREVYFRPFSQATGIRFVEDSWDGGIGVLRTRIQSGNNTWDLVQVESEELLLGCEEGLFEKLDYARIGGRDHYLPEAVHDCGVGTILYNFVLAWDRAKFQGTPTWADFWNVERYPGKRGLRRGVKLNLEFALLADGVPPNQVYATLRTEAGVERAFRMLDRLKPHIVWWQSSAQAPQILGSGEVLMTSAPNGRITNANRTERRNFGIQWAGSLYTIDSWVIMKGSPNREQAYRFLAFAANPAVQAKLIPLIPYGGTAKGANDGLPPELLEVSPTNPANLAVSLMIDDQFWLDNLDRLSQRFNAWLAR</sequence>
<gene>
    <name evidence="3" type="ORF">KO353_08415</name>
</gene>
<evidence type="ECO:0000256" key="1">
    <source>
        <dbReference type="ARBA" id="ARBA00022729"/>
    </source>
</evidence>
<dbReference type="AlphaFoldDB" id="A0A975U0Z9"/>
<keyword evidence="4" id="KW-1185">Reference proteome</keyword>
<feature type="chain" id="PRO_5037491863" evidence="2">
    <location>
        <begin position="23"/>
        <end position="344"/>
    </location>
</feature>
<keyword evidence="1 2" id="KW-0732">Signal</keyword>
<protein>
    <submittedName>
        <fullName evidence="3">Polyamine ABC transporter substrate-binding protein</fullName>
    </submittedName>
</protein>
<dbReference type="CDD" id="cd13589">
    <property type="entry name" value="PBP2_polyamine_RpCGA009"/>
    <property type="match status" value="1"/>
</dbReference>
<proteinExistence type="predicted"/>
<dbReference type="InterPro" id="IPR006059">
    <property type="entry name" value="SBP"/>
</dbReference>
<name>A0A975U0Z9_9PROT</name>
<dbReference type="KEGG" id="elio:KO353_08415"/>